<name>A0A1G8LD45_9SPHI</name>
<dbReference type="Proteomes" id="UP000199705">
    <property type="component" value="Unassembled WGS sequence"/>
</dbReference>
<accession>A0A1G8LD45</accession>
<protein>
    <submittedName>
        <fullName evidence="2">Uncharacterized protein</fullName>
    </submittedName>
</protein>
<keyword evidence="3" id="KW-1185">Reference proteome</keyword>
<keyword evidence="1" id="KW-1133">Transmembrane helix</keyword>
<dbReference type="AlphaFoldDB" id="A0A1G8LD45"/>
<organism evidence="2 3">
    <name type="scientific">Mucilaginibacter gossypii</name>
    <dbReference type="NCBI Taxonomy" id="551996"/>
    <lineage>
        <taxon>Bacteria</taxon>
        <taxon>Pseudomonadati</taxon>
        <taxon>Bacteroidota</taxon>
        <taxon>Sphingobacteriia</taxon>
        <taxon>Sphingobacteriales</taxon>
        <taxon>Sphingobacteriaceae</taxon>
        <taxon>Mucilaginibacter</taxon>
    </lineage>
</organism>
<gene>
    <name evidence="2" type="ORF">SAMN05192573_1234</name>
</gene>
<evidence type="ECO:0000313" key="2">
    <source>
        <dbReference type="EMBL" id="SDI53639.1"/>
    </source>
</evidence>
<reference evidence="3" key="1">
    <citation type="submission" date="2016-10" db="EMBL/GenBank/DDBJ databases">
        <authorList>
            <person name="Varghese N."/>
            <person name="Submissions S."/>
        </authorList>
    </citation>
    <scope>NUCLEOTIDE SEQUENCE [LARGE SCALE GENOMIC DNA]</scope>
    <source>
        <strain evidence="3">Gh-67</strain>
    </source>
</reference>
<dbReference type="EMBL" id="FNCG01000023">
    <property type="protein sequence ID" value="SDI53639.1"/>
    <property type="molecule type" value="Genomic_DNA"/>
</dbReference>
<keyword evidence="1" id="KW-0472">Membrane</keyword>
<keyword evidence="1" id="KW-0812">Transmembrane</keyword>
<dbReference type="STRING" id="551996.SAMN05192573_1234"/>
<evidence type="ECO:0000256" key="1">
    <source>
        <dbReference type="SAM" id="Phobius"/>
    </source>
</evidence>
<evidence type="ECO:0000313" key="3">
    <source>
        <dbReference type="Proteomes" id="UP000199705"/>
    </source>
</evidence>
<sequence>MARGMLKFYTANQIKISKKITMETFIFWVTRLVLLACLAVLVYMMMPNYADQSDGWE</sequence>
<proteinExistence type="predicted"/>
<feature type="transmembrane region" description="Helical" evidence="1">
    <location>
        <begin position="25"/>
        <end position="46"/>
    </location>
</feature>